<sequence>MTKKSNYTAVPLRLTKSKLDKHVNLLLIQNIYSPIDDENDVQGDVEILYHYCLIKNLSQLVSSQLSQHKRKTFICDICLNYFSSDEVLQEHVIRCRQHNDCKISFSSEKFIYFKNFVNKEPLPFIIYADFESLLEPFNEKQDLTKKTSRYQKHVAYSVGYYFKFRYDNSISYYRLDCIQWFADAMDNVSQFVNSILTNVQPMLR</sequence>
<dbReference type="Proteomes" id="UP001159042">
    <property type="component" value="Unassembled WGS sequence"/>
</dbReference>
<name>A0AAV8VQI8_9CUCU</name>
<reference evidence="1 2" key="1">
    <citation type="journal article" date="2023" name="Insect Mol. Biol.">
        <title>Genome sequencing provides insights into the evolution of gene families encoding plant cell wall-degrading enzymes in longhorned beetles.</title>
        <authorList>
            <person name="Shin N.R."/>
            <person name="Okamura Y."/>
            <person name="Kirsch R."/>
            <person name="Pauchet Y."/>
        </authorList>
    </citation>
    <scope>NUCLEOTIDE SEQUENCE [LARGE SCALE GENOMIC DNA]</scope>
    <source>
        <strain evidence="1">EAD_L_NR</strain>
    </source>
</reference>
<dbReference type="AlphaFoldDB" id="A0AAV8VQI8"/>
<keyword evidence="2" id="KW-1185">Reference proteome</keyword>
<dbReference type="PANTHER" id="PTHR31511">
    <property type="entry name" value="PROTEIN CBG23764"/>
    <property type="match status" value="1"/>
</dbReference>
<protein>
    <recommendedName>
        <fullName evidence="3">C2H2-type domain-containing protein</fullName>
    </recommendedName>
</protein>
<evidence type="ECO:0000313" key="1">
    <source>
        <dbReference type="EMBL" id="KAJ8916479.1"/>
    </source>
</evidence>
<comment type="caution">
    <text evidence="1">The sequence shown here is derived from an EMBL/GenBank/DDBJ whole genome shotgun (WGS) entry which is preliminary data.</text>
</comment>
<dbReference type="Gene3D" id="3.30.60.60">
    <property type="entry name" value="N-acetyl transferase-like"/>
    <property type="match status" value="1"/>
</dbReference>
<organism evidence="1 2">
    <name type="scientific">Exocentrus adspersus</name>
    <dbReference type="NCBI Taxonomy" id="1586481"/>
    <lineage>
        <taxon>Eukaryota</taxon>
        <taxon>Metazoa</taxon>
        <taxon>Ecdysozoa</taxon>
        <taxon>Arthropoda</taxon>
        <taxon>Hexapoda</taxon>
        <taxon>Insecta</taxon>
        <taxon>Pterygota</taxon>
        <taxon>Neoptera</taxon>
        <taxon>Endopterygota</taxon>
        <taxon>Coleoptera</taxon>
        <taxon>Polyphaga</taxon>
        <taxon>Cucujiformia</taxon>
        <taxon>Chrysomeloidea</taxon>
        <taxon>Cerambycidae</taxon>
        <taxon>Lamiinae</taxon>
        <taxon>Acanthocinini</taxon>
        <taxon>Exocentrus</taxon>
    </lineage>
</organism>
<accession>A0AAV8VQI8</accession>
<evidence type="ECO:0000313" key="2">
    <source>
        <dbReference type="Proteomes" id="UP001159042"/>
    </source>
</evidence>
<gene>
    <name evidence="1" type="ORF">NQ315_014699</name>
</gene>
<dbReference type="EMBL" id="JANEYG010000042">
    <property type="protein sequence ID" value="KAJ8916479.1"/>
    <property type="molecule type" value="Genomic_DNA"/>
</dbReference>
<evidence type="ECO:0008006" key="3">
    <source>
        <dbReference type="Google" id="ProtNLM"/>
    </source>
</evidence>
<dbReference type="PANTHER" id="PTHR31511:SF12">
    <property type="entry name" value="RHO TERMINATION FACTOR N-TERMINAL DOMAIN-CONTAINING PROTEIN"/>
    <property type="match status" value="1"/>
</dbReference>
<proteinExistence type="predicted"/>